<dbReference type="InterPro" id="IPR035994">
    <property type="entry name" value="Nucleoside_phosphorylase_sf"/>
</dbReference>
<proteinExistence type="predicted"/>
<feature type="domain" description="Nucleoside phosphorylase" evidence="1">
    <location>
        <begin position="28"/>
        <end position="256"/>
    </location>
</feature>
<dbReference type="EMBL" id="GEVL01020524">
    <property type="protein sequence ID" value="JAU56817.1"/>
    <property type="molecule type" value="Transcribed_RNA"/>
</dbReference>
<protein>
    <submittedName>
        <fullName evidence="2">5'-methylthioadenosine/S-adenosylhomocysteine nucleosidase 2</fullName>
    </submittedName>
</protein>
<gene>
    <name evidence="2" type="ORF">LE_TR7480_c0_g1_i1_g.26232</name>
</gene>
<dbReference type="InterPro" id="IPR044580">
    <property type="entry name" value="MTAN"/>
</dbReference>
<dbReference type="CDD" id="cd09008">
    <property type="entry name" value="MTAN"/>
    <property type="match status" value="1"/>
</dbReference>
<dbReference type="Gene3D" id="3.40.50.1580">
    <property type="entry name" value="Nucleoside phosphorylase domain"/>
    <property type="match status" value="1"/>
</dbReference>
<dbReference type="GO" id="GO:0009116">
    <property type="term" value="P:nucleoside metabolic process"/>
    <property type="evidence" value="ECO:0007669"/>
    <property type="project" value="InterPro"/>
</dbReference>
<accession>A0A1J3GKV6</accession>
<organism evidence="2">
    <name type="scientific">Noccaea caerulescens</name>
    <name type="common">Alpine penny-cress</name>
    <name type="synonym">Thlaspi caerulescens</name>
    <dbReference type="NCBI Taxonomy" id="107243"/>
    <lineage>
        <taxon>Eukaryota</taxon>
        <taxon>Viridiplantae</taxon>
        <taxon>Streptophyta</taxon>
        <taxon>Embryophyta</taxon>
        <taxon>Tracheophyta</taxon>
        <taxon>Spermatophyta</taxon>
        <taxon>Magnoliopsida</taxon>
        <taxon>eudicotyledons</taxon>
        <taxon>Gunneridae</taxon>
        <taxon>Pentapetalae</taxon>
        <taxon>rosids</taxon>
        <taxon>malvids</taxon>
        <taxon>Brassicales</taxon>
        <taxon>Brassicaceae</taxon>
        <taxon>Coluteocarpeae</taxon>
        <taxon>Noccaea</taxon>
    </lineage>
</organism>
<dbReference type="PANTHER" id="PTHR46994:SF2">
    <property type="entry name" value="5'-METHYLTHIOADENOSINE_S-ADENOSYLHOMOCYSTEINE NUCLEOSIDASE"/>
    <property type="match status" value="1"/>
</dbReference>
<dbReference type="AlphaFoldDB" id="A0A1J3GKV6"/>
<evidence type="ECO:0000313" key="2">
    <source>
        <dbReference type="EMBL" id="JAU56817.1"/>
    </source>
</evidence>
<sequence length="267" mass="28617">MAAHDGDGFSDAAMEDLMGQVEKRPISTIVFIVAMQKEAQPLINRLRLVKDVNSPFPKEVTWVLFNGMYKDLNINIVCPGKDSTLGVDSVCTVPASLVTYASIQAIKPDLIINAGTAGGFKAKGAGIGDVYVVSSVAFHDRRIPVPVLDLYGVGMRKAFPTPNLIKELNLKVGRLSTGDSMDMSPHDKESITANDATVKDMEGAAVAYVADIFKVPTILIKGVTDIVDGNRPTSEEFLENLAAVTANLDESVTKVIDFISGKCLSDL</sequence>
<dbReference type="SUPFAM" id="SSF53167">
    <property type="entry name" value="Purine and uridine phosphorylases"/>
    <property type="match status" value="1"/>
</dbReference>
<evidence type="ECO:0000259" key="1">
    <source>
        <dbReference type="Pfam" id="PF01048"/>
    </source>
</evidence>
<dbReference type="GO" id="GO:0019509">
    <property type="term" value="P:L-methionine salvage from methylthioadenosine"/>
    <property type="evidence" value="ECO:0007669"/>
    <property type="project" value="InterPro"/>
</dbReference>
<name>A0A1J3GKV6_NOCCA</name>
<dbReference type="PANTHER" id="PTHR46994">
    <property type="entry name" value="5'-METHYLTHIOADENOSINE/S-ADENOSYLHOMOCYSTEINE NUCLEOSIDASE 1"/>
    <property type="match status" value="1"/>
</dbReference>
<dbReference type="InterPro" id="IPR000845">
    <property type="entry name" value="Nucleoside_phosphorylase_d"/>
</dbReference>
<dbReference type="Pfam" id="PF01048">
    <property type="entry name" value="PNP_UDP_1"/>
    <property type="match status" value="1"/>
</dbReference>
<dbReference type="GO" id="GO:0008930">
    <property type="term" value="F:methylthioadenosine nucleosidase activity"/>
    <property type="evidence" value="ECO:0007669"/>
    <property type="project" value="InterPro"/>
</dbReference>
<reference evidence="2" key="1">
    <citation type="submission" date="2016-07" db="EMBL/GenBank/DDBJ databases">
        <title>De novo transcriptome assembly of four accessions of the metal hyperaccumulator plant Noccaea caerulescens.</title>
        <authorList>
            <person name="Blande D."/>
            <person name="Halimaa P."/>
            <person name="Tervahauta A.I."/>
            <person name="Aarts M.G."/>
            <person name="Karenlampi S.O."/>
        </authorList>
    </citation>
    <scope>NUCLEOTIDE SEQUENCE</scope>
</reference>